<gene>
    <name evidence="1" type="ORF">BD310DRAFT_260996</name>
</gene>
<dbReference type="Proteomes" id="UP000292082">
    <property type="component" value="Unassembled WGS sequence"/>
</dbReference>
<proteinExistence type="predicted"/>
<evidence type="ECO:0000313" key="1">
    <source>
        <dbReference type="EMBL" id="TBU52114.1"/>
    </source>
</evidence>
<evidence type="ECO:0000313" key="2">
    <source>
        <dbReference type="Proteomes" id="UP000292082"/>
    </source>
</evidence>
<protein>
    <submittedName>
        <fullName evidence="1">Uncharacterized protein</fullName>
    </submittedName>
</protein>
<organism evidence="1 2">
    <name type="scientific">Dichomitus squalens</name>
    <dbReference type="NCBI Taxonomy" id="114155"/>
    <lineage>
        <taxon>Eukaryota</taxon>
        <taxon>Fungi</taxon>
        <taxon>Dikarya</taxon>
        <taxon>Basidiomycota</taxon>
        <taxon>Agaricomycotina</taxon>
        <taxon>Agaricomycetes</taxon>
        <taxon>Polyporales</taxon>
        <taxon>Polyporaceae</taxon>
        <taxon>Dichomitus</taxon>
    </lineage>
</organism>
<reference evidence="1 2" key="1">
    <citation type="submission" date="2019-01" db="EMBL/GenBank/DDBJ databases">
        <title>Draft genome sequences of three monokaryotic isolates of the white-rot basidiomycete fungus Dichomitus squalens.</title>
        <authorList>
            <consortium name="DOE Joint Genome Institute"/>
            <person name="Lopez S.C."/>
            <person name="Andreopoulos B."/>
            <person name="Pangilinan J."/>
            <person name="Lipzen A."/>
            <person name="Riley R."/>
            <person name="Ahrendt S."/>
            <person name="Ng V."/>
            <person name="Barry K."/>
            <person name="Daum C."/>
            <person name="Grigoriev I.V."/>
            <person name="Hilden K.S."/>
            <person name="Makela M.R."/>
            <person name="de Vries R.P."/>
        </authorList>
    </citation>
    <scope>NUCLEOTIDE SEQUENCE [LARGE SCALE GENOMIC DNA]</scope>
    <source>
        <strain evidence="1 2">CBS 464.89</strain>
    </source>
</reference>
<accession>A0A4Q9PBJ4</accession>
<name>A0A4Q9PBJ4_9APHY</name>
<dbReference type="AlphaFoldDB" id="A0A4Q9PBJ4"/>
<keyword evidence="2" id="KW-1185">Reference proteome</keyword>
<dbReference type="EMBL" id="ML145266">
    <property type="protein sequence ID" value="TBU52114.1"/>
    <property type="molecule type" value="Genomic_DNA"/>
</dbReference>
<sequence length="237" mass="25932">MISNVTQPCTCERESIHCLEIAVVDYPCYDRRVRERTPVAPIHRGTVMYEAGLAEGLANAIGAECTLCRSSISSTGVSTTTQLTDALRTRVTHTAHRSLGLLESPTYSLAVDRIQCVGFRSTIVLSWIWISQEPGRIEGDLILTTVVIPSVGALKISSRWLCCRSPSTSDSCSVRYGTFVSTTSSGPPYVHLLPHILPMSVIHMSPSERCDQMLPPADRVLFVEGPRRDGECGLPQN</sequence>